<evidence type="ECO:0000259" key="2">
    <source>
        <dbReference type="Pfam" id="PF00535"/>
    </source>
</evidence>
<feature type="domain" description="Glycosyltransferase 2-like" evidence="2">
    <location>
        <begin position="9"/>
        <end position="95"/>
    </location>
</feature>
<comment type="similarity">
    <text evidence="1">Belongs to the glycosyltransferase 2 family. WaaE/KdtX subfamily.</text>
</comment>
<name>A0A939DC66_9GAMM</name>
<evidence type="ECO:0000256" key="1">
    <source>
        <dbReference type="ARBA" id="ARBA00038494"/>
    </source>
</evidence>
<organism evidence="3 4">
    <name type="scientific">Parahaliea mediterranea</name>
    <dbReference type="NCBI Taxonomy" id="651086"/>
    <lineage>
        <taxon>Bacteria</taxon>
        <taxon>Pseudomonadati</taxon>
        <taxon>Pseudomonadota</taxon>
        <taxon>Gammaproteobacteria</taxon>
        <taxon>Cellvibrionales</taxon>
        <taxon>Halieaceae</taxon>
        <taxon>Parahaliea</taxon>
    </lineage>
</organism>
<dbReference type="InterPro" id="IPR011990">
    <property type="entry name" value="TPR-like_helical_dom_sf"/>
</dbReference>
<dbReference type="Proteomes" id="UP000664303">
    <property type="component" value="Unassembled WGS sequence"/>
</dbReference>
<keyword evidence="4" id="KW-1185">Reference proteome</keyword>
<comment type="caution">
    <text evidence="3">The sequence shown here is derived from an EMBL/GenBank/DDBJ whole genome shotgun (WGS) entry which is preliminary data.</text>
</comment>
<proteinExistence type="inferred from homology"/>
<dbReference type="PANTHER" id="PTHR43630:SF2">
    <property type="entry name" value="GLYCOSYLTRANSFERASE"/>
    <property type="match status" value="1"/>
</dbReference>
<dbReference type="SUPFAM" id="SSF48452">
    <property type="entry name" value="TPR-like"/>
    <property type="match status" value="1"/>
</dbReference>
<dbReference type="AlphaFoldDB" id="A0A939DC66"/>
<dbReference type="InterPro" id="IPR029044">
    <property type="entry name" value="Nucleotide-diphossugar_trans"/>
</dbReference>
<protein>
    <submittedName>
        <fullName evidence="3">Glycosyltransferase family 2 protein</fullName>
    </submittedName>
</protein>
<reference evidence="3" key="1">
    <citation type="submission" date="2021-02" db="EMBL/GenBank/DDBJ databases">
        <title>PHA producing bacteria isolated from coastal sediment in Guangdong, Shenzhen.</title>
        <authorList>
            <person name="Zheng W."/>
            <person name="Yu S."/>
            <person name="Huang Y."/>
        </authorList>
    </citation>
    <scope>NUCLEOTIDE SEQUENCE</scope>
    <source>
        <strain evidence="3">TN14-10</strain>
    </source>
</reference>
<dbReference type="Gene3D" id="1.25.40.10">
    <property type="entry name" value="Tetratricopeptide repeat domain"/>
    <property type="match status" value="1"/>
</dbReference>
<sequence>MQPTVCLNMIVRDEAAVIERCLASVRAHIDYWVIVDTGSVDDTPARIERALAGVPGELHRSPWRDFGHNRNDALRRARDKADYLLFIDADEQLEVDAGPARPALAAEAYSLETCFGALRYDRVALVSTALPWRWVGVLHEYLEADAPVAQPRLPGFRIRVTPDGARSRDPAKFDKDAAVLREALAREPDNARYAFYLAQSYRDAGKPELALRYYRQRADMGGWDEEVWYSRFQVAILSEHLQAPRETVIDAYLAAHACRPRRAEALTALATYLRGRQDWELAYLFARAASDIPMPGDRLFVDATVYRWRASDELALAAFYSGRAERAGRLWRQLLDSGELPASERDRVRQNLTYIAP</sequence>
<gene>
    <name evidence="3" type="ORF">JYP50_02980</name>
</gene>
<dbReference type="PANTHER" id="PTHR43630">
    <property type="entry name" value="POLY-BETA-1,6-N-ACETYL-D-GLUCOSAMINE SYNTHASE"/>
    <property type="match status" value="1"/>
</dbReference>
<dbReference type="Pfam" id="PF00535">
    <property type="entry name" value="Glycos_transf_2"/>
    <property type="match status" value="1"/>
</dbReference>
<dbReference type="EMBL" id="JAFKCZ010000002">
    <property type="protein sequence ID" value="MBN7795538.1"/>
    <property type="molecule type" value="Genomic_DNA"/>
</dbReference>
<dbReference type="Gene3D" id="3.90.550.10">
    <property type="entry name" value="Spore Coat Polysaccharide Biosynthesis Protein SpsA, Chain A"/>
    <property type="match status" value="1"/>
</dbReference>
<evidence type="ECO:0000313" key="3">
    <source>
        <dbReference type="EMBL" id="MBN7795538.1"/>
    </source>
</evidence>
<dbReference type="RefSeq" id="WP_206558987.1">
    <property type="nucleotide sequence ID" value="NZ_JAFKCZ010000002.1"/>
</dbReference>
<accession>A0A939DC66</accession>
<evidence type="ECO:0000313" key="4">
    <source>
        <dbReference type="Proteomes" id="UP000664303"/>
    </source>
</evidence>
<dbReference type="SUPFAM" id="SSF53448">
    <property type="entry name" value="Nucleotide-diphospho-sugar transferases"/>
    <property type="match status" value="1"/>
</dbReference>
<dbReference type="InterPro" id="IPR001173">
    <property type="entry name" value="Glyco_trans_2-like"/>
</dbReference>